<organism evidence="3 4">
    <name type="scientific">Furculomyces boomerangus</name>
    <dbReference type="NCBI Taxonomy" id="61424"/>
    <lineage>
        <taxon>Eukaryota</taxon>
        <taxon>Fungi</taxon>
        <taxon>Fungi incertae sedis</taxon>
        <taxon>Zoopagomycota</taxon>
        <taxon>Kickxellomycotina</taxon>
        <taxon>Harpellomycetes</taxon>
        <taxon>Harpellales</taxon>
        <taxon>Harpellaceae</taxon>
        <taxon>Furculomyces</taxon>
    </lineage>
</organism>
<feature type="domain" description="DUF3020" evidence="2">
    <location>
        <begin position="107"/>
        <end position="154"/>
    </location>
</feature>
<feature type="region of interest" description="Disordered" evidence="1">
    <location>
        <begin position="1"/>
        <end position="71"/>
    </location>
</feature>
<evidence type="ECO:0000313" key="3">
    <source>
        <dbReference type="EMBL" id="PVU99275.1"/>
    </source>
</evidence>
<comment type="caution">
    <text evidence="3">The sequence shown here is derived from an EMBL/GenBank/DDBJ whole genome shotgun (WGS) entry which is preliminary data.</text>
</comment>
<dbReference type="AlphaFoldDB" id="A0A2T9Z3V2"/>
<dbReference type="InterPro" id="IPR021386">
    <property type="entry name" value="SPP41_DUF3020"/>
</dbReference>
<proteinExistence type="predicted"/>
<dbReference type="Proteomes" id="UP000245699">
    <property type="component" value="Unassembled WGS sequence"/>
</dbReference>
<dbReference type="Pfam" id="PF11223">
    <property type="entry name" value="DUF3020"/>
    <property type="match status" value="1"/>
</dbReference>
<dbReference type="OrthoDB" id="5595797at2759"/>
<evidence type="ECO:0000259" key="2">
    <source>
        <dbReference type="Pfam" id="PF11223"/>
    </source>
</evidence>
<evidence type="ECO:0000313" key="4">
    <source>
        <dbReference type="Proteomes" id="UP000245699"/>
    </source>
</evidence>
<feature type="compositionally biased region" description="Basic and acidic residues" evidence="1">
    <location>
        <begin position="60"/>
        <end position="71"/>
    </location>
</feature>
<sequence length="388" mass="45123">MINNKQKSITGNKRRRNKKENELDTNNTDGKVSGDNTSNYSEETSGDEYKTNSGNYKRTSAKDTKESTGYEKTKPCTSIRLLMEKIGEGGNSVDMYKTMVDRIRFDNKVRKKRWRQMNQEKNKNNDLRCRVKKRANKLFGIENSTEKELWINTEIEKRKKKRIEKEKKMIESKNSKSVSNNQTYTHNKSDSEYSSYTYYEPGCNKSLSNNNQSQSCSLFKEKLENKTDMNECDIFMRKQNLMTGLPIIAYNDDSVSIVSSETGSRNESICESFETTKQRTCGSNNELEPRKDKFETLLEACNLEKLGLLSKTKETTKLPLNNTYLLRELKKDKIKLNQIKNFDTKDIAVQECNQSIDQIKLPSFRDFVAETFCCKNRNEPNICEKRVQ</sequence>
<feature type="compositionally biased region" description="Polar residues" evidence="1">
    <location>
        <begin position="24"/>
        <end position="43"/>
    </location>
</feature>
<protein>
    <recommendedName>
        <fullName evidence="2">DUF3020 domain-containing protein</fullName>
    </recommendedName>
</protein>
<reference evidence="3 4" key="1">
    <citation type="journal article" date="2018" name="MBio">
        <title>Comparative Genomics Reveals the Core Gene Toolbox for the Fungus-Insect Symbiosis.</title>
        <authorList>
            <person name="Wang Y."/>
            <person name="Stata M."/>
            <person name="Wang W."/>
            <person name="Stajich J.E."/>
            <person name="White M.M."/>
            <person name="Moncalvo J.M."/>
        </authorList>
    </citation>
    <scope>NUCLEOTIDE SEQUENCE [LARGE SCALE GENOMIC DNA]</scope>
    <source>
        <strain evidence="3 4">AUS-77-4</strain>
    </source>
</reference>
<dbReference type="STRING" id="61424.A0A2T9Z3V2"/>
<keyword evidence="4" id="KW-1185">Reference proteome</keyword>
<feature type="compositionally biased region" description="Polar residues" evidence="1">
    <location>
        <begin position="1"/>
        <end position="11"/>
    </location>
</feature>
<accession>A0A2T9Z3V2</accession>
<feature type="region of interest" description="Disordered" evidence="1">
    <location>
        <begin position="168"/>
        <end position="189"/>
    </location>
</feature>
<dbReference type="EMBL" id="MBFT01000046">
    <property type="protein sequence ID" value="PVU99275.1"/>
    <property type="molecule type" value="Genomic_DNA"/>
</dbReference>
<evidence type="ECO:0000256" key="1">
    <source>
        <dbReference type="SAM" id="MobiDB-lite"/>
    </source>
</evidence>
<gene>
    <name evidence="3" type="ORF">BB559_000858</name>
</gene>
<name>A0A2T9Z3V2_9FUNG</name>